<dbReference type="AlphaFoldDB" id="A0A4W4HH82"/>
<proteinExistence type="predicted"/>
<feature type="signal peptide" evidence="3">
    <location>
        <begin position="1"/>
        <end position="18"/>
    </location>
</feature>
<reference evidence="4" key="4">
    <citation type="submission" date="2025-08" db="UniProtKB">
        <authorList>
            <consortium name="Ensembl"/>
        </authorList>
    </citation>
    <scope>IDENTIFICATION</scope>
</reference>
<keyword evidence="1" id="KW-0175">Coiled coil</keyword>
<dbReference type="STRING" id="8005.ENSEEEP00000048034"/>
<keyword evidence="5" id="KW-1185">Reference proteome</keyword>
<dbReference type="GO" id="GO:0005814">
    <property type="term" value="C:centriole"/>
    <property type="evidence" value="ECO:0007669"/>
    <property type="project" value="TreeGrafter"/>
</dbReference>
<organism evidence="4 5">
    <name type="scientific">Electrophorus electricus</name>
    <name type="common">Electric eel</name>
    <name type="synonym">Gymnotus electricus</name>
    <dbReference type="NCBI Taxonomy" id="8005"/>
    <lineage>
        <taxon>Eukaryota</taxon>
        <taxon>Metazoa</taxon>
        <taxon>Chordata</taxon>
        <taxon>Craniata</taxon>
        <taxon>Vertebrata</taxon>
        <taxon>Euteleostomi</taxon>
        <taxon>Actinopterygii</taxon>
        <taxon>Neopterygii</taxon>
        <taxon>Teleostei</taxon>
        <taxon>Ostariophysi</taxon>
        <taxon>Gymnotiformes</taxon>
        <taxon>Gymnotoidei</taxon>
        <taxon>Gymnotidae</taxon>
        <taxon>Electrophorus</taxon>
    </lineage>
</organism>
<dbReference type="Proteomes" id="UP000314983">
    <property type="component" value="Chromosome 11"/>
</dbReference>
<dbReference type="GeneTree" id="ENSGT00440000034932"/>
<accession>A0A4W4HH82</accession>
<dbReference type="Ensembl" id="ENSEEET00000048563.2">
    <property type="protein sequence ID" value="ENSEEEP00000048034.2"/>
    <property type="gene ID" value="ENSEEEG00000022630.2"/>
</dbReference>
<dbReference type="InterPro" id="IPR038810">
    <property type="entry name" value="CNTLN"/>
</dbReference>
<feature type="chain" id="PRO_5044295113" description="Centlein, centrosomal protein" evidence="3">
    <location>
        <begin position="19"/>
        <end position="276"/>
    </location>
</feature>
<feature type="region of interest" description="Disordered" evidence="2">
    <location>
        <begin position="245"/>
        <end position="276"/>
    </location>
</feature>
<dbReference type="PANTHER" id="PTHR18957">
    <property type="entry name" value="CENTLEIN"/>
    <property type="match status" value="1"/>
</dbReference>
<feature type="coiled-coil region" evidence="1">
    <location>
        <begin position="138"/>
        <end position="168"/>
    </location>
</feature>
<evidence type="ECO:0000313" key="5">
    <source>
        <dbReference type="Proteomes" id="UP000314983"/>
    </source>
</evidence>
<reference evidence="4" key="3">
    <citation type="submission" date="2020-05" db="EMBL/GenBank/DDBJ databases">
        <title>Electrophorus electricus (electric eel) genome, fEleEle1, primary haplotype.</title>
        <authorList>
            <person name="Myers G."/>
            <person name="Meyer A."/>
            <person name="Fedrigo O."/>
            <person name="Formenti G."/>
            <person name="Rhie A."/>
            <person name="Tracey A."/>
            <person name="Sims Y."/>
            <person name="Jarvis E.D."/>
        </authorList>
    </citation>
    <scope>NUCLEOTIDE SEQUENCE [LARGE SCALE GENOMIC DNA]</scope>
</reference>
<reference evidence="5" key="1">
    <citation type="journal article" date="2014" name="Science">
        <title>Nonhuman genetics. Genomic basis for the convergent evolution of electric organs.</title>
        <authorList>
            <person name="Gallant J.R."/>
            <person name="Traeger L.L."/>
            <person name="Volkening J.D."/>
            <person name="Moffett H."/>
            <person name="Chen P.H."/>
            <person name="Novina C.D."/>
            <person name="Phillips G.N.Jr."/>
            <person name="Anand R."/>
            <person name="Wells G.B."/>
            <person name="Pinch M."/>
            <person name="Guth R."/>
            <person name="Unguez G.A."/>
            <person name="Albert J.S."/>
            <person name="Zakon H.H."/>
            <person name="Samanta M.P."/>
            <person name="Sussman M.R."/>
        </authorList>
    </citation>
    <scope>NUCLEOTIDE SEQUENCE [LARGE SCALE GENOMIC DNA]</scope>
</reference>
<protein>
    <recommendedName>
        <fullName evidence="6">Centlein, centrosomal protein</fullName>
    </recommendedName>
</protein>
<evidence type="ECO:0000256" key="2">
    <source>
        <dbReference type="SAM" id="MobiDB-lite"/>
    </source>
</evidence>
<evidence type="ECO:0000256" key="3">
    <source>
        <dbReference type="SAM" id="SignalP"/>
    </source>
</evidence>
<dbReference type="PANTHER" id="PTHR18957:SF0">
    <property type="entry name" value="CENTLEIN"/>
    <property type="match status" value="1"/>
</dbReference>
<evidence type="ECO:0000256" key="1">
    <source>
        <dbReference type="SAM" id="Coils"/>
    </source>
</evidence>
<dbReference type="GO" id="GO:0005813">
    <property type="term" value="C:centrosome"/>
    <property type="evidence" value="ECO:0007669"/>
    <property type="project" value="TreeGrafter"/>
</dbReference>
<dbReference type="GO" id="GO:0010457">
    <property type="term" value="P:centriole-centriole cohesion"/>
    <property type="evidence" value="ECO:0007669"/>
    <property type="project" value="TreeGrafter"/>
</dbReference>
<sequence length="276" mass="31785">MPLACSCLFFYFSLNCEMFCLLVGLFKQADKEFVWSLWKRLQVANPDLTQAVSLVVEREKQKAEAKDRKVLEILQAKDYKIQALEQVLWHLLRMHQAVVAQDIYFCLFFVSLSLSLALPLQEREEEWGHVRSDLEESRRVLEEQCSGLQGALQRAQEQQEESRRQEAIKFTEQSLCPRCTNSDSLTEYLYVHSINSVACVCACVRSRELQELQGLYTQSVQHAGEQAELIQQLEGLNLDTQEVLHSQEQAHSTHTASYQQVTHARTHTHTSPPTSR</sequence>
<evidence type="ECO:0008006" key="6">
    <source>
        <dbReference type="Google" id="ProtNLM"/>
    </source>
</evidence>
<reference evidence="4" key="5">
    <citation type="submission" date="2025-09" db="UniProtKB">
        <authorList>
            <consortium name="Ensembl"/>
        </authorList>
    </citation>
    <scope>IDENTIFICATION</scope>
</reference>
<keyword evidence="3" id="KW-0732">Signal</keyword>
<reference evidence="5" key="2">
    <citation type="journal article" date="2017" name="Sci. Adv.">
        <title>A tail of two voltages: Proteomic comparison of the three electric organs of the electric eel.</title>
        <authorList>
            <person name="Traeger L.L."/>
            <person name="Sabat G."/>
            <person name="Barrett-Wilt G.A."/>
            <person name="Wells G.B."/>
            <person name="Sussman M.R."/>
        </authorList>
    </citation>
    <scope>NUCLEOTIDE SEQUENCE [LARGE SCALE GENOMIC DNA]</scope>
</reference>
<evidence type="ECO:0000313" key="4">
    <source>
        <dbReference type="Ensembl" id="ENSEEEP00000048034.2"/>
    </source>
</evidence>
<dbReference type="OMA" id="KGEMKDR"/>
<name>A0A4W4HH82_ELEEL</name>